<keyword evidence="3" id="KW-0067">ATP-binding</keyword>
<keyword evidence="7" id="KW-1185">Reference proteome</keyword>
<dbReference type="Pfam" id="PF00005">
    <property type="entry name" value="ABC_tran"/>
    <property type="match status" value="1"/>
</dbReference>
<dbReference type="PANTHER" id="PTHR42939:SF1">
    <property type="entry name" value="ABC TRANSPORTER ATP-BINDING PROTEIN ALBC-RELATED"/>
    <property type="match status" value="1"/>
</dbReference>
<sequence>MGLSSSCVFTVGEQKDYVTLAVIVLGQLLGAILGVSVLLPQRRVELQTPQKHTEIVNSHTVDELLHQWPDSDEHSAVTFSNVTKEFGDTRALDSVSIRVPGQGAIGLLGPNGAGKTTLIKILLGLTRPDLGSAQIAGGFPHSDARRRIGYCPDVPSFDSWMTGHDVLNMEARLLGLDESDTRRRASVLLAIIGLSNAQGKVGGWSRGMRQRLSLARALVGFPTLLVLDEPTSALDPAGRADVLDLLSALASKIAIIFSTHRIEDVERVCDRVIMLGQGRVIASPTKGQFVDVATTSPDIVIHTPNKEQRDTLELFCSEHALNFLEQHSPKSLENLFLELTGAR</sequence>
<dbReference type="PANTHER" id="PTHR42939">
    <property type="entry name" value="ABC TRANSPORTER ATP-BINDING PROTEIN ALBC-RELATED"/>
    <property type="match status" value="1"/>
</dbReference>
<dbReference type="SMART" id="SM00382">
    <property type="entry name" value="AAA"/>
    <property type="match status" value="1"/>
</dbReference>
<feature type="transmembrane region" description="Helical" evidence="4">
    <location>
        <begin position="20"/>
        <end position="39"/>
    </location>
</feature>
<protein>
    <submittedName>
        <fullName evidence="6">ABC-type multidrug transport system ATPase subunit</fullName>
    </submittedName>
</protein>
<proteinExistence type="predicted"/>
<evidence type="ECO:0000256" key="3">
    <source>
        <dbReference type="ARBA" id="ARBA00022840"/>
    </source>
</evidence>
<keyword evidence="2" id="KW-0547">Nucleotide-binding</keyword>
<dbReference type="SUPFAM" id="SSF52540">
    <property type="entry name" value="P-loop containing nucleoside triphosphate hydrolases"/>
    <property type="match status" value="1"/>
</dbReference>
<dbReference type="RefSeq" id="WP_307682152.1">
    <property type="nucleotide sequence ID" value="NZ_JAUSQX010000001.1"/>
</dbReference>
<evidence type="ECO:0000256" key="2">
    <source>
        <dbReference type="ARBA" id="ARBA00022741"/>
    </source>
</evidence>
<keyword evidence="4" id="KW-0472">Membrane</keyword>
<organism evidence="6 7">
    <name type="scientific">Trueperella bonasi</name>
    <dbReference type="NCBI Taxonomy" id="312286"/>
    <lineage>
        <taxon>Bacteria</taxon>
        <taxon>Bacillati</taxon>
        <taxon>Actinomycetota</taxon>
        <taxon>Actinomycetes</taxon>
        <taxon>Actinomycetales</taxon>
        <taxon>Actinomycetaceae</taxon>
        <taxon>Trueperella</taxon>
    </lineage>
</organism>
<keyword evidence="4" id="KW-1133">Transmembrane helix</keyword>
<keyword evidence="4" id="KW-0812">Transmembrane</keyword>
<evidence type="ECO:0000256" key="1">
    <source>
        <dbReference type="ARBA" id="ARBA00022448"/>
    </source>
</evidence>
<comment type="caution">
    <text evidence="6">The sequence shown here is derived from an EMBL/GenBank/DDBJ whole genome shotgun (WGS) entry which is preliminary data.</text>
</comment>
<dbReference type="InterPro" id="IPR051782">
    <property type="entry name" value="ABC_Transporter_VariousFunc"/>
</dbReference>
<dbReference type="PROSITE" id="PS50893">
    <property type="entry name" value="ABC_TRANSPORTER_2"/>
    <property type="match status" value="1"/>
</dbReference>
<dbReference type="InterPro" id="IPR027417">
    <property type="entry name" value="P-loop_NTPase"/>
</dbReference>
<evidence type="ECO:0000313" key="7">
    <source>
        <dbReference type="Proteomes" id="UP001243212"/>
    </source>
</evidence>
<dbReference type="CDD" id="cd03230">
    <property type="entry name" value="ABC_DR_subfamily_A"/>
    <property type="match status" value="1"/>
</dbReference>
<evidence type="ECO:0000259" key="5">
    <source>
        <dbReference type="PROSITE" id="PS50893"/>
    </source>
</evidence>
<name>A0ABT9NET8_9ACTO</name>
<dbReference type="Gene3D" id="3.40.50.300">
    <property type="entry name" value="P-loop containing nucleotide triphosphate hydrolases"/>
    <property type="match status" value="1"/>
</dbReference>
<dbReference type="InterPro" id="IPR003593">
    <property type="entry name" value="AAA+_ATPase"/>
</dbReference>
<gene>
    <name evidence="6" type="ORF">J2S70_000481</name>
</gene>
<accession>A0ABT9NET8</accession>
<keyword evidence="1" id="KW-0813">Transport</keyword>
<reference evidence="6 7" key="1">
    <citation type="submission" date="2023-07" db="EMBL/GenBank/DDBJ databases">
        <title>Sequencing the genomes of 1000 actinobacteria strains.</title>
        <authorList>
            <person name="Klenk H.-P."/>
        </authorList>
    </citation>
    <scope>NUCLEOTIDE SEQUENCE [LARGE SCALE GENOMIC DNA]</scope>
    <source>
        <strain evidence="6 7">DSM 17163</strain>
    </source>
</reference>
<evidence type="ECO:0000313" key="6">
    <source>
        <dbReference type="EMBL" id="MDP9805899.1"/>
    </source>
</evidence>
<evidence type="ECO:0000256" key="4">
    <source>
        <dbReference type="SAM" id="Phobius"/>
    </source>
</evidence>
<dbReference type="EMBL" id="JAUSQX010000001">
    <property type="protein sequence ID" value="MDP9805899.1"/>
    <property type="molecule type" value="Genomic_DNA"/>
</dbReference>
<dbReference type="Proteomes" id="UP001243212">
    <property type="component" value="Unassembled WGS sequence"/>
</dbReference>
<feature type="domain" description="ABC transporter" evidence="5">
    <location>
        <begin position="77"/>
        <end position="302"/>
    </location>
</feature>
<dbReference type="InterPro" id="IPR003439">
    <property type="entry name" value="ABC_transporter-like_ATP-bd"/>
</dbReference>